<accession>A0A840BI23</accession>
<name>A0A840BI23_9RHOO</name>
<gene>
    <name evidence="1" type="ORF">GGR36_000540</name>
</gene>
<proteinExistence type="predicted"/>
<dbReference type="RefSeq" id="WP_207064320.1">
    <property type="nucleotide sequence ID" value="NZ_BAABLE010000011.1"/>
</dbReference>
<evidence type="ECO:0000313" key="1">
    <source>
        <dbReference type="EMBL" id="MBB4011232.1"/>
    </source>
</evidence>
<dbReference type="Proteomes" id="UP000561045">
    <property type="component" value="Unassembled WGS sequence"/>
</dbReference>
<organism evidence="1 2">
    <name type="scientific">Niveibacterium umoris</name>
    <dbReference type="NCBI Taxonomy" id="1193620"/>
    <lineage>
        <taxon>Bacteria</taxon>
        <taxon>Pseudomonadati</taxon>
        <taxon>Pseudomonadota</taxon>
        <taxon>Betaproteobacteria</taxon>
        <taxon>Rhodocyclales</taxon>
        <taxon>Rhodocyclaceae</taxon>
        <taxon>Niveibacterium</taxon>
    </lineage>
</organism>
<comment type="caution">
    <text evidence="1">The sequence shown here is derived from an EMBL/GenBank/DDBJ whole genome shotgun (WGS) entry which is preliminary data.</text>
</comment>
<sequence length="193" mass="20858">MRTLFPHTRFDAASIRVCVVAVLGGCATPAAPPVYAPQRQPPAQPLNIEIRAVPLANQTPERQRRDHYECYNWAVDQTGFDPSRLPADPPPRMVRVEPVPPAGYDTAALAITGAAIGAMVSNPRNAAGGAAVGAVIGAMTGAASDAARQQEARRIEDRENARFASYDNRLSQHAAEYRRAYAACMEGRSYEIR</sequence>
<dbReference type="AlphaFoldDB" id="A0A840BI23"/>
<evidence type="ECO:0008006" key="3">
    <source>
        <dbReference type="Google" id="ProtNLM"/>
    </source>
</evidence>
<evidence type="ECO:0000313" key="2">
    <source>
        <dbReference type="Proteomes" id="UP000561045"/>
    </source>
</evidence>
<reference evidence="1 2" key="1">
    <citation type="submission" date="2020-08" db="EMBL/GenBank/DDBJ databases">
        <title>Genomic Encyclopedia of Type Strains, Phase IV (KMG-IV): sequencing the most valuable type-strain genomes for metagenomic binning, comparative biology and taxonomic classification.</title>
        <authorList>
            <person name="Goeker M."/>
        </authorList>
    </citation>
    <scope>NUCLEOTIDE SEQUENCE [LARGE SCALE GENOMIC DNA]</scope>
    <source>
        <strain evidence="1 2">DSM 106739</strain>
    </source>
</reference>
<protein>
    <recommendedName>
        <fullName evidence="3">Glycine zipper family protein</fullName>
    </recommendedName>
</protein>
<dbReference type="EMBL" id="JACIET010000001">
    <property type="protein sequence ID" value="MBB4011232.1"/>
    <property type="molecule type" value="Genomic_DNA"/>
</dbReference>
<keyword evidence="2" id="KW-1185">Reference proteome</keyword>